<dbReference type="CDD" id="cd07034">
    <property type="entry name" value="TPP_PYR_PFOR_IOR-alpha_like"/>
    <property type="match status" value="1"/>
</dbReference>
<dbReference type="InterPro" id="IPR029061">
    <property type="entry name" value="THDP-binding"/>
</dbReference>
<evidence type="ECO:0000313" key="6">
    <source>
        <dbReference type="Proteomes" id="UP001254848"/>
    </source>
</evidence>
<dbReference type="SUPFAM" id="SSF52922">
    <property type="entry name" value="TK C-terminal domain-like"/>
    <property type="match status" value="1"/>
</dbReference>
<dbReference type="SUPFAM" id="SSF52518">
    <property type="entry name" value="Thiamin diphosphate-binding fold (THDP-binding)"/>
    <property type="match status" value="1"/>
</dbReference>
<proteinExistence type="inferred from homology"/>
<dbReference type="PANTHER" id="PTHR32154:SF0">
    <property type="entry name" value="PYRUVATE-FLAVODOXIN OXIDOREDUCTASE-RELATED"/>
    <property type="match status" value="1"/>
</dbReference>
<sequence>MSNDTLTARRAFMSANDAVSYGVRLCRPEVIAAYPITPQTSVVEKLSEFIAGGEMDCQFINVESEHSAMAAVMGAAMMGCRTFTASSSQGLLYMCEMLHYVSGSRFPIVMMNANRTVAAPWNIFGDHRDSLAMRDAGWLQVYVENGQEALDAVIQAYKVAEDPAVRTPVMVCLDGFVLTHTYEVVSIPGQREVDAFLPPFVPGENVLDLANPRSLCISVAPEWQTEFRHQQQEAMAAARRAIAGADGDFAGVFGRRWGGMVEEYRCEDAEYVLMGLGSVMGTTRLVVDKLREEGLKVGLVKVRYFRPFPNEEIAALGRRVKGIGVIDRDVSFGNAGALYTEAKAALYSAGDASPHTVNFIAGLSGRDITKEHLETMYRKVIALTEGKAEREIQFAGLRWEEW</sequence>
<organism evidence="5 6">
    <name type="scientific">Anaeroselena agilis</name>
    <dbReference type="NCBI Taxonomy" id="3063788"/>
    <lineage>
        <taxon>Bacteria</taxon>
        <taxon>Bacillati</taxon>
        <taxon>Bacillota</taxon>
        <taxon>Negativicutes</taxon>
        <taxon>Acetonemataceae</taxon>
        <taxon>Anaeroselena</taxon>
    </lineage>
</organism>
<evidence type="ECO:0000259" key="3">
    <source>
        <dbReference type="Pfam" id="PF01855"/>
    </source>
</evidence>
<dbReference type="PANTHER" id="PTHR32154">
    <property type="entry name" value="PYRUVATE-FLAVODOXIN OXIDOREDUCTASE-RELATED"/>
    <property type="match status" value="1"/>
</dbReference>
<protein>
    <recommendedName>
        <fullName evidence="7">Pyruvate ferredoxin oxidoreductase</fullName>
    </recommendedName>
</protein>
<dbReference type="EMBL" id="JAUOZS010000001">
    <property type="protein sequence ID" value="MDT8903635.1"/>
    <property type="molecule type" value="Genomic_DNA"/>
</dbReference>
<dbReference type="RefSeq" id="WP_413782087.1">
    <property type="nucleotide sequence ID" value="NZ_JAUOZS010000001.1"/>
</dbReference>
<dbReference type="InterPro" id="IPR033412">
    <property type="entry name" value="PFOR_II"/>
</dbReference>
<dbReference type="Pfam" id="PF01855">
    <property type="entry name" value="POR_N"/>
    <property type="match status" value="1"/>
</dbReference>
<evidence type="ECO:0000256" key="2">
    <source>
        <dbReference type="ARBA" id="ARBA00023002"/>
    </source>
</evidence>
<accession>A0ABU3P3N1</accession>
<dbReference type="Pfam" id="PF17147">
    <property type="entry name" value="PFOR_II"/>
    <property type="match status" value="1"/>
</dbReference>
<dbReference type="InterPro" id="IPR009014">
    <property type="entry name" value="Transketo_C/PFOR_II"/>
</dbReference>
<comment type="similarity">
    <text evidence="1">Belongs to the pyruvate:ferredoxin/flavodoxin oxidoreductase family.</text>
</comment>
<comment type="caution">
    <text evidence="5">The sequence shown here is derived from an EMBL/GenBank/DDBJ whole genome shotgun (WGS) entry which is preliminary data.</text>
</comment>
<dbReference type="InterPro" id="IPR002880">
    <property type="entry name" value="Pyrv_Fd/Flavodoxin_OxRdtase_N"/>
</dbReference>
<evidence type="ECO:0008006" key="7">
    <source>
        <dbReference type="Google" id="ProtNLM"/>
    </source>
</evidence>
<gene>
    <name evidence="5" type="ORF">Q4T40_20605</name>
</gene>
<keyword evidence="6" id="KW-1185">Reference proteome</keyword>
<dbReference type="Gene3D" id="3.40.50.920">
    <property type="match status" value="1"/>
</dbReference>
<evidence type="ECO:0000259" key="4">
    <source>
        <dbReference type="Pfam" id="PF17147"/>
    </source>
</evidence>
<reference evidence="5 6" key="1">
    <citation type="submission" date="2023-07" db="EMBL/GenBank/DDBJ databases">
        <title>The novel representative of Negativicutes class, Anaeroselena agilis gen. nov. sp. nov.</title>
        <authorList>
            <person name="Prokofeva M.I."/>
            <person name="Elcheninov A.G."/>
            <person name="Klyukina A."/>
            <person name="Kublanov I.V."/>
            <person name="Frolov E.N."/>
            <person name="Podosokorskaya O.A."/>
        </authorList>
    </citation>
    <scope>NUCLEOTIDE SEQUENCE [LARGE SCALE GENOMIC DNA]</scope>
    <source>
        <strain evidence="5 6">4137-cl</strain>
    </source>
</reference>
<feature type="domain" description="Pyruvate flavodoxin/ferredoxin oxidoreductase pyrimidine binding" evidence="3">
    <location>
        <begin position="22"/>
        <end position="242"/>
    </location>
</feature>
<name>A0ABU3P3N1_9FIRM</name>
<dbReference type="InterPro" id="IPR050722">
    <property type="entry name" value="Pyruvate:ferred/Flavod_OxRd"/>
</dbReference>
<keyword evidence="2" id="KW-0560">Oxidoreductase</keyword>
<feature type="domain" description="Pyruvate:ferredoxin oxidoreductase core" evidence="4">
    <location>
        <begin position="269"/>
        <end position="372"/>
    </location>
</feature>
<evidence type="ECO:0000313" key="5">
    <source>
        <dbReference type="EMBL" id="MDT8903635.1"/>
    </source>
</evidence>
<evidence type="ECO:0000256" key="1">
    <source>
        <dbReference type="ARBA" id="ARBA00009032"/>
    </source>
</evidence>
<dbReference type="Proteomes" id="UP001254848">
    <property type="component" value="Unassembled WGS sequence"/>
</dbReference>
<dbReference type="Gene3D" id="3.40.50.970">
    <property type="match status" value="1"/>
</dbReference>